<feature type="region of interest" description="Disordered" evidence="1">
    <location>
        <begin position="1"/>
        <end position="42"/>
    </location>
</feature>
<reference evidence="2" key="2">
    <citation type="journal article" date="2023" name="BMC Genomics">
        <title>Pest status, molecular evolution, and epigenetic factors derived from the genome assembly of Frankliniella fusca, a thysanopteran phytovirus vector.</title>
        <authorList>
            <person name="Catto M.A."/>
            <person name="Labadie P.E."/>
            <person name="Jacobson A.L."/>
            <person name="Kennedy G.G."/>
            <person name="Srinivasan R."/>
            <person name="Hunt B.G."/>
        </authorList>
    </citation>
    <scope>NUCLEOTIDE SEQUENCE</scope>
    <source>
        <strain evidence="2">PL_HMW_Pooled</strain>
    </source>
</reference>
<evidence type="ECO:0000313" key="2">
    <source>
        <dbReference type="EMBL" id="KAK3908012.1"/>
    </source>
</evidence>
<comment type="caution">
    <text evidence="2">The sequence shown here is derived from an EMBL/GenBank/DDBJ whole genome shotgun (WGS) entry which is preliminary data.</text>
</comment>
<organism evidence="2 3">
    <name type="scientific">Frankliniella fusca</name>
    <dbReference type="NCBI Taxonomy" id="407009"/>
    <lineage>
        <taxon>Eukaryota</taxon>
        <taxon>Metazoa</taxon>
        <taxon>Ecdysozoa</taxon>
        <taxon>Arthropoda</taxon>
        <taxon>Hexapoda</taxon>
        <taxon>Insecta</taxon>
        <taxon>Pterygota</taxon>
        <taxon>Neoptera</taxon>
        <taxon>Paraneoptera</taxon>
        <taxon>Thysanoptera</taxon>
        <taxon>Terebrantia</taxon>
        <taxon>Thripoidea</taxon>
        <taxon>Thripidae</taxon>
        <taxon>Frankliniella</taxon>
    </lineage>
</organism>
<dbReference type="EMBL" id="JAHWGI010000027">
    <property type="protein sequence ID" value="KAK3908012.1"/>
    <property type="molecule type" value="Genomic_DNA"/>
</dbReference>
<accession>A0AAE1GS97</accession>
<reference evidence="2" key="1">
    <citation type="submission" date="2021-07" db="EMBL/GenBank/DDBJ databases">
        <authorList>
            <person name="Catto M.A."/>
            <person name="Jacobson A."/>
            <person name="Kennedy G."/>
            <person name="Labadie P."/>
            <person name="Hunt B.G."/>
            <person name="Srinivasan R."/>
        </authorList>
    </citation>
    <scope>NUCLEOTIDE SEQUENCE</scope>
    <source>
        <strain evidence="2">PL_HMW_Pooled</strain>
        <tissue evidence="2">Head</tissue>
    </source>
</reference>
<feature type="compositionally biased region" description="Basic and acidic residues" evidence="1">
    <location>
        <begin position="1"/>
        <end position="21"/>
    </location>
</feature>
<sequence>MLTRWKSKDKEKDKTLPREKSATLGSSSKKKRKAGREAGPLPPHLVCMAVMQDVSLFMTVLIASKVFRGG</sequence>
<dbReference type="Proteomes" id="UP001219518">
    <property type="component" value="Unassembled WGS sequence"/>
</dbReference>
<evidence type="ECO:0000313" key="3">
    <source>
        <dbReference type="Proteomes" id="UP001219518"/>
    </source>
</evidence>
<dbReference type="AlphaFoldDB" id="A0AAE1GS97"/>
<keyword evidence="3" id="KW-1185">Reference proteome</keyword>
<gene>
    <name evidence="2" type="ORF">KUF71_003144</name>
</gene>
<protein>
    <submittedName>
        <fullName evidence="2">DASH complex subunit DAD2</fullName>
    </submittedName>
</protein>
<proteinExistence type="predicted"/>
<evidence type="ECO:0000256" key="1">
    <source>
        <dbReference type="SAM" id="MobiDB-lite"/>
    </source>
</evidence>
<name>A0AAE1GS97_9NEOP</name>